<keyword evidence="4" id="KW-1185">Reference proteome</keyword>
<dbReference type="Gene3D" id="3.40.50.1820">
    <property type="entry name" value="alpha/beta hydrolase"/>
    <property type="match status" value="1"/>
</dbReference>
<dbReference type="GO" id="GO:0047372">
    <property type="term" value="F:monoacylglycerol lipase activity"/>
    <property type="evidence" value="ECO:0007669"/>
    <property type="project" value="TreeGrafter"/>
</dbReference>
<feature type="domain" description="AB hydrolase-1" evidence="2">
    <location>
        <begin position="124"/>
        <end position="268"/>
    </location>
</feature>
<dbReference type="Pfam" id="PF12697">
    <property type="entry name" value="Abhydrolase_6"/>
    <property type="match status" value="1"/>
</dbReference>
<feature type="non-terminal residue" evidence="3">
    <location>
        <position position="1"/>
    </location>
</feature>
<protein>
    <submittedName>
        <fullName evidence="3">Alpha/beta-hydrolase</fullName>
    </submittedName>
</protein>
<dbReference type="SUPFAM" id="SSF53474">
    <property type="entry name" value="alpha/beta-Hydrolases"/>
    <property type="match status" value="1"/>
</dbReference>
<evidence type="ECO:0000256" key="1">
    <source>
        <dbReference type="SAM" id="Phobius"/>
    </source>
</evidence>
<dbReference type="GO" id="GO:0004622">
    <property type="term" value="F:phosphatidylcholine lysophospholipase activity"/>
    <property type="evidence" value="ECO:0007669"/>
    <property type="project" value="TreeGrafter"/>
</dbReference>
<name>A0A316U6C3_9BASI</name>
<organism evidence="3 4">
    <name type="scientific">Pseudomicrostroma glucosiphilum</name>
    <dbReference type="NCBI Taxonomy" id="1684307"/>
    <lineage>
        <taxon>Eukaryota</taxon>
        <taxon>Fungi</taxon>
        <taxon>Dikarya</taxon>
        <taxon>Basidiomycota</taxon>
        <taxon>Ustilaginomycotina</taxon>
        <taxon>Exobasidiomycetes</taxon>
        <taxon>Microstromatales</taxon>
        <taxon>Microstromatales incertae sedis</taxon>
        <taxon>Pseudomicrostroma</taxon>
    </lineage>
</organism>
<sequence length="318" mass="34572">ANKAAAAPSPLPSTHRTLRRRIARWFLIALASYVCFIFSLTIPVVQKHFVFAHAIKFPFFADFDAPEEYGLAPNKTRNMRLKGVDGNFIGAWHVLPDAVYRSQTNSGSNESEVFQRALCTHPVVIYLHGNAANRAAPFRTAAYAQLSSRLQANVVAIDYRGFGDSQGTPSEEGLNADARLAWDWVQEMRRACEPLHSPGKDVLVMGQSLGTGPATALTLQLAMQGTPPQGLVLLAPYRSFSQLAAGFRIGGILPVLLPALYLFPYAQAGLDLALRTKFDSEGALAAGQASTWPHVVISHAINDDVIPHSHGQAIFDKL</sequence>
<dbReference type="Proteomes" id="UP000245942">
    <property type="component" value="Unassembled WGS sequence"/>
</dbReference>
<keyword evidence="1" id="KW-0812">Transmembrane</keyword>
<dbReference type="InterPro" id="IPR000073">
    <property type="entry name" value="AB_hydrolase_1"/>
</dbReference>
<feature type="transmembrane region" description="Helical" evidence="1">
    <location>
        <begin position="25"/>
        <end position="45"/>
    </location>
</feature>
<dbReference type="InterPro" id="IPR029058">
    <property type="entry name" value="AB_hydrolase_fold"/>
</dbReference>
<feature type="non-terminal residue" evidence="3">
    <location>
        <position position="318"/>
    </location>
</feature>
<evidence type="ECO:0000259" key="2">
    <source>
        <dbReference type="Pfam" id="PF12697"/>
    </source>
</evidence>
<dbReference type="RefSeq" id="XP_025347053.1">
    <property type="nucleotide sequence ID" value="XM_025489901.1"/>
</dbReference>
<keyword evidence="3" id="KW-0378">Hydrolase</keyword>
<dbReference type="OrthoDB" id="446723at2759"/>
<evidence type="ECO:0000313" key="3">
    <source>
        <dbReference type="EMBL" id="PWN19893.1"/>
    </source>
</evidence>
<dbReference type="PANTHER" id="PTHR12277">
    <property type="entry name" value="ALPHA/BETA HYDROLASE DOMAIN-CONTAINING PROTEIN"/>
    <property type="match status" value="1"/>
</dbReference>
<reference evidence="3 4" key="1">
    <citation type="journal article" date="2018" name="Mol. Biol. Evol.">
        <title>Broad Genomic Sampling Reveals a Smut Pathogenic Ancestry of the Fungal Clade Ustilaginomycotina.</title>
        <authorList>
            <person name="Kijpornyongpan T."/>
            <person name="Mondo S.J."/>
            <person name="Barry K."/>
            <person name="Sandor L."/>
            <person name="Lee J."/>
            <person name="Lipzen A."/>
            <person name="Pangilinan J."/>
            <person name="LaButti K."/>
            <person name="Hainaut M."/>
            <person name="Henrissat B."/>
            <person name="Grigoriev I.V."/>
            <person name="Spatafora J.W."/>
            <person name="Aime M.C."/>
        </authorList>
    </citation>
    <scope>NUCLEOTIDE SEQUENCE [LARGE SCALE GENOMIC DNA]</scope>
    <source>
        <strain evidence="3 4">MCA 4718</strain>
    </source>
</reference>
<keyword evidence="1" id="KW-1133">Transmembrane helix</keyword>
<keyword evidence="1" id="KW-0472">Membrane</keyword>
<evidence type="ECO:0000313" key="4">
    <source>
        <dbReference type="Proteomes" id="UP000245942"/>
    </source>
</evidence>
<dbReference type="GeneID" id="37011635"/>
<accession>A0A316U6C3</accession>
<gene>
    <name evidence="3" type="ORF">BCV69DRAFT_235178</name>
</gene>
<dbReference type="EMBL" id="KZ819329">
    <property type="protein sequence ID" value="PWN19893.1"/>
    <property type="molecule type" value="Genomic_DNA"/>
</dbReference>
<dbReference type="PANTHER" id="PTHR12277:SF194">
    <property type="entry name" value="FI04476P"/>
    <property type="match status" value="1"/>
</dbReference>
<proteinExistence type="predicted"/>
<dbReference type="GO" id="GO:0052651">
    <property type="term" value="P:monoacylglycerol catabolic process"/>
    <property type="evidence" value="ECO:0007669"/>
    <property type="project" value="TreeGrafter"/>
</dbReference>
<dbReference type="AlphaFoldDB" id="A0A316U6C3"/>
<dbReference type="STRING" id="1684307.A0A316U6C3"/>
<dbReference type="GO" id="GO:0005789">
    <property type="term" value="C:endoplasmic reticulum membrane"/>
    <property type="evidence" value="ECO:0007669"/>
    <property type="project" value="TreeGrafter"/>
</dbReference>
<dbReference type="GO" id="GO:0006660">
    <property type="term" value="P:phosphatidylserine catabolic process"/>
    <property type="evidence" value="ECO:0007669"/>
    <property type="project" value="TreeGrafter"/>
</dbReference>